<dbReference type="Proteomes" id="UP000307943">
    <property type="component" value="Unassembled WGS sequence"/>
</dbReference>
<reference evidence="5 6" key="1">
    <citation type="submission" date="2019-05" db="EMBL/GenBank/DDBJ databases">
        <title>We sequenced the genome of Paenibacillus hemerocallicola KCTC 33185 for further insight into its adaptation and study the phylogeny of Paenibacillus.</title>
        <authorList>
            <person name="Narsing Rao M.P."/>
        </authorList>
    </citation>
    <scope>NUCLEOTIDE SEQUENCE [LARGE SCALE GENOMIC DNA]</scope>
    <source>
        <strain evidence="5 6">KCTC 33185</strain>
    </source>
</reference>
<keyword evidence="3" id="KW-0804">Transcription</keyword>
<dbReference type="SUPFAM" id="SSF51215">
    <property type="entry name" value="Regulatory protein AraC"/>
    <property type="match status" value="1"/>
</dbReference>
<keyword evidence="6" id="KW-1185">Reference proteome</keyword>
<dbReference type="InterPro" id="IPR018062">
    <property type="entry name" value="HTH_AraC-typ_CS"/>
</dbReference>
<dbReference type="EMBL" id="VDCQ01000032">
    <property type="protein sequence ID" value="TNJ64204.1"/>
    <property type="molecule type" value="Genomic_DNA"/>
</dbReference>
<sequence length="311" mass="36056">MDIIQSVEAIRNKHLPSMETGISLVPWTLPTIPEIPHWHDALEICYCLSGKGVFYFKNREYDIGPGDLVIVNNVERHTSKSYRGFTCSNLFLFFHPSTIEQLDFHLLRPFLFDRNRFTHRISSQLPVARDIGKLILQMQEELAERRPAYGTLIKSLLFHICSLLARHYDTETDGGWQPFYTKYATVRSGLAYIQSHYRENISFDDVAKAMSLSASRARHLFAEVMGEGFKTYLLQLRVQVAQRLLVQTDLSIEDICDQCGFQSVSSFYREFRKQVKETPLSYKKRYSAPCQQPEQCNASALFVSYRQISHF</sequence>
<comment type="caution">
    <text evidence="5">The sequence shown here is derived from an EMBL/GenBank/DDBJ whole genome shotgun (WGS) entry which is preliminary data.</text>
</comment>
<dbReference type="GO" id="GO:0003700">
    <property type="term" value="F:DNA-binding transcription factor activity"/>
    <property type="evidence" value="ECO:0007669"/>
    <property type="project" value="InterPro"/>
</dbReference>
<dbReference type="SUPFAM" id="SSF46689">
    <property type="entry name" value="Homeodomain-like"/>
    <property type="match status" value="1"/>
</dbReference>
<keyword evidence="1" id="KW-0805">Transcription regulation</keyword>
<dbReference type="Pfam" id="PF02311">
    <property type="entry name" value="AraC_binding"/>
    <property type="match status" value="1"/>
</dbReference>
<accession>A0A5C4T553</accession>
<dbReference type="Gene3D" id="2.60.120.10">
    <property type="entry name" value="Jelly Rolls"/>
    <property type="match status" value="1"/>
</dbReference>
<dbReference type="AlphaFoldDB" id="A0A5C4T553"/>
<evidence type="ECO:0000259" key="4">
    <source>
        <dbReference type="PROSITE" id="PS01124"/>
    </source>
</evidence>
<dbReference type="InterPro" id="IPR014710">
    <property type="entry name" value="RmlC-like_jellyroll"/>
</dbReference>
<proteinExistence type="predicted"/>
<dbReference type="PROSITE" id="PS00041">
    <property type="entry name" value="HTH_ARAC_FAMILY_1"/>
    <property type="match status" value="1"/>
</dbReference>
<dbReference type="InterPro" id="IPR037923">
    <property type="entry name" value="HTH-like"/>
</dbReference>
<evidence type="ECO:0000256" key="3">
    <source>
        <dbReference type="ARBA" id="ARBA00023163"/>
    </source>
</evidence>
<feature type="domain" description="HTH araC/xylS-type" evidence="4">
    <location>
        <begin position="187"/>
        <end position="285"/>
    </location>
</feature>
<dbReference type="RefSeq" id="WP_139604304.1">
    <property type="nucleotide sequence ID" value="NZ_VDCQ01000032.1"/>
</dbReference>
<evidence type="ECO:0000313" key="6">
    <source>
        <dbReference type="Proteomes" id="UP000307943"/>
    </source>
</evidence>
<dbReference type="GO" id="GO:0043565">
    <property type="term" value="F:sequence-specific DNA binding"/>
    <property type="evidence" value="ECO:0007669"/>
    <property type="project" value="InterPro"/>
</dbReference>
<dbReference type="Pfam" id="PF12833">
    <property type="entry name" value="HTH_18"/>
    <property type="match status" value="1"/>
</dbReference>
<dbReference type="InterPro" id="IPR003313">
    <property type="entry name" value="AraC-bd"/>
</dbReference>
<dbReference type="PANTHER" id="PTHR43280">
    <property type="entry name" value="ARAC-FAMILY TRANSCRIPTIONAL REGULATOR"/>
    <property type="match status" value="1"/>
</dbReference>
<organism evidence="5 6">
    <name type="scientific">Paenibacillus hemerocallicola</name>
    <dbReference type="NCBI Taxonomy" id="1172614"/>
    <lineage>
        <taxon>Bacteria</taxon>
        <taxon>Bacillati</taxon>
        <taxon>Bacillota</taxon>
        <taxon>Bacilli</taxon>
        <taxon>Bacillales</taxon>
        <taxon>Paenibacillaceae</taxon>
        <taxon>Paenibacillus</taxon>
    </lineage>
</organism>
<evidence type="ECO:0000256" key="2">
    <source>
        <dbReference type="ARBA" id="ARBA00023125"/>
    </source>
</evidence>
<dbReference type="SMART" id="SM00342">
    <property type="entry name" value="HTH_ARAC"/>
    <property type="match status" value="1"/>
</dbReference>
<protein>
    <submittedName>
        <fullName evidence="5">Helix-turn-helix domain-containing protein</fullName>
    </submittedName>
</protein>
<gene>
    <name evidence="5" type="ORF">FE784_21545</name>
</gene>
<dbReference type="OrthoDB" id="9778008at2"/>
<evidence type="ECO:0000256" key="1">
    <source>
        <dbReference type="ARBA" id="ARBA00023015"/>
    </source>
</evidence>
<dbReference type="PANTHER" id="PTHR43280:SF34">
    <property type="entry name" value="ARAC-FAMILY TRANSCRIPTIONAL REGULATOR"/>
    <property type="match status" value="1"/>
</dbReference>
<evidence type="ECO:0000313" key="5">
    <source>
        <dbReference type="EMBL" id="TNJ64204.1"/>
    </source>
</evidence>
<dbReference type="PROSITE" id="PS01124">
    <property type="entry name" value="HTH_ARAC_FAMILY_2"/>
    <property type="match status" value="1"/>
</dbReference>
<dbReference type="InterPro" id="IPR018060">
    <property type="entry name" value="HTH_AraC"/>
</dbReference>
<dbReference type="Gene3D" id="1.10.10.60">
    <property type="entry name" value="Homeodomain-like"/>
    <property type="match status" value="2"/>
</dbReference>
<keyword evidence="2" id="KW-0238">DNA-binding</keyword>
<dbReference type="InterPro" id="IPR009057">
    <property type="entry name" value="Homeodomain-like_sf"/>
</dbReference>
<name>A0A5C4T553_9BACL</name>